<keyword evidence="2" id="KW-1185">Reference proteome</keyword>
<dbReference type="Proteomes" id="UP001152622">
    <property type="component" value="Chromosome 12"/>
</dbReference>
<protein>
    <submittedName>
        <fullName evidence="1">Uncharacterized protein</fullName>
    </submittedName>
</protein>
<comment type="caution">
    <text evidence="1">The sequence shown here is derived from an EMBL/GenBank/DDBJ whole genome shotgun (WGS) entry which is preliminary data.</text>
</comment>
<name>A0A9Q1EV47_SYNKA</name>
<accession>A0A9Q1EV47</accession>
<dbReference type="EMBL" id="JAINUF010000012">
    <property type="protein sequence ID" value="KAJ8345652.1"/>
    <property type="molecule type" value="Genomic_DNA"/>
</dbReference>
<evidence type="ECO:0000313" key="2">
    <source>
        <dbReference type="Proteomes" id="UP001152622"/>
    </source>
</evidence>
<dbReference type="AlphaFoldDB" id="A0A9Q1EV47"/>
<proteinExistence type="predicted"/>
<organism evidence="1 2">
    <name type="scientific">Synaphobranchus kaupii</name>
    <name type="common">Kaup's arrowtooth eel</name>
    <dbReference type="NCBI Taxonomy" id="118154"/>
    <lineage>
        <taxon>Eukaryota</taxon>
        <taxon>Metazoa</taxon>
        <taxon>Chordata</taxon>
        <taxon>Craniata</taxon>
        <taxon>Vertebrata</taxon>
        <taxon>Euteleostomi</taxon>
        <taxon>Actinopterygii</taxon>
        <taxon>Neopterygii</taxon>
        <taxon>Teleostei</taxon>
        <taxon>Anguilliformes</taxon>
        <taxon>Synaphobranchidae</taxon>
        <taxon>Synaphobranchus</taxon>
    </lineage>
</organism>
<sequence length="108" mass="12135">MTPQSVPAVVVKIRIRKQQQEDSVETISITPLTRPVLDHAGCLTRSLPNQGEHLRKVACGGEPGPPLDPDHPIILMFIFHSFDSPDNSKQAHEHLRDLTWWKRQAGTI</sequence>
<reference evidence="1" key="1">
    <citation type="journal article" date="2023" name="Science">
        <title>Genome structures resolve the early diversification of teleost fishes.</title>
        <authorList>
            <person name="Parey E."/>
            <person name="Louis A."/>
            <person name="Montfort J."/>
            <person name="Bouchez O."/>
            <person name="Roques C."/>
            <person name="Iampietro C."/>
            <person name="Lluch J."/>
            <person name="Castinel A."/>
            <person name="Donnadieu C."/>
            <person name="Desvignes T."/>
            <person name="Floi Bucao C."/>
            <person name="Jouanno E."/>
            <person name="Wen M."/>
            <person name="Mejri S."/>
            <person name="Dirks R."/>
            <person name="Jansen H."/>
            <person name="Henkel C."/>
            <person name="Chen W.J."/>
            <person name="Zahm M."/>
            <person name="Cabau C."/>
            <person name="Klopp C."/>
            <person name="Thompson A.W."/>
            <person name="Robinson-Rechavi M."/>
            <person name="Braasch I."/>
            <person name="Lecointre G."/>
            <person name="Bobe J."/>
            <person name="Postlethwait J.H."/>
            <person name="Berthelot C."/>
            <person name="Roest Crollius H."/>
            <person name="Guiguen Y."/>
        </authorList>
    </citation>
    <scope>NUCLEOTIDE SEQUENCE</scope>
    <source>
        <strain evidence="1">WJC10195</strain>
    </source>
</reference>
<evidence type="ECO:0000313" key="1">
    <source>
        <dbReference type="EMBL" id="KAJ8345652.1"/>
    </source>
</evidence>
<gene>
    <name evidence="1" type="ORF">SKAU_G00298450</name>
</gene>